<name>A0ABX7I6N0_9BACT</name>
<gene>
    <name evidence="2" type="ORF">HWI92_11320</name>
</gene>
<evidence type="ECO:0000313" key="3">
    <source>
        <dbReference type="Proteomes" id="UP000612680"/>
    </source>
</evidence>
<evidence type="ECO:0000256" key="1">
    <source>
        <dbReference type="SAM" id="MobiDB-lite"/>
    </source>
</evidence>
<evidence type="ECO:0000313" key="2">
    <source>
        <dbReference type="EMBL" id="QRR01450.1"/>
    </source>
</evidence>
<dbReference type="EMBL" id="CP056775">
    <property type="protein sequence ID" value="QRR01450.1"/>
    <property type="molecule type" value="Genomic_DNA"/>
</dbReference>
<protein>
    <submittedName>
        <fullName evidence="2">Uncharacterized protein</fullName>
    </submittedName>
</protein>
<reference evidence="2 3" key="1">
    <citation type="submission" date="2020-06" db="EMBL/GenBank/DDBJ databases">
        <title>Dyadobacter sandarakinus sp. nov., isolated from the soil of the Arctic Yellow River Station.</title>
        <authorList>
            <person name="Zhang Y."/>
            <person name="Peng F."/>
        </authorList>
    </citation>
    <scope>NUCLEOTIDE SEQUENCE [LARGE SCALE GENOMIC DNA]</scope>
    <source>
        <strain evidence="2 3">Q3-56</strain>
    </source>
</reference>
<organism evidence="2 3">
    <name type="scientific">Dyadobacter sandarakinus</name>
    <dbReference type="NCBI Taxonomy" id="2747268"/>
    <lineage>
        <taxon>Bacteria</taxon>
        <taxon>Pseudomonadati</taxon>
        <taxon>Bacteroidota</taxon>
        <taxon>Cytophagia</taxon>
        <taxon>Cytophagales</taxon>
        <taxon>Spirosomataceae</taxon>
        <taxon>Dyadobacter</taxon>
    </lineage>
</organism>
<accession>A0ABX7I6N0</accession>
<dbReference type="Proteomes" id="UP000612680">
    <property type="component" value="Chromosome"/>
</dbReference>
<proteinExistence type="predicted"/>
<keyword evidence="3" id="KW-1185">Reference proteome</keyword>
<dbReference type="RefSeq" id="WP_204663780.1">
    <property type="nucleotide sequence ID" value="NZ_CP056775.1"/>
</dbReference>
<sequence length="243" mass="27949">MRRFEEADGAWIEAYLKKQLSAPKTFPLSESDHRKLVTLTVKTQESKEVEVSVPAKEEQEPAPTSEKDDVRESIRVQAMLSRIGERMKLKIWLPKSDRQRVLAVWKPETDSLLTTLPLYYDNITLKTIENIDVLWIKGRSIVRAFEVEHTTSIYSGILRMADLMALQPNLDISAHIVAPAERREKVLQEISRPVFALLEKGPLKESCTFISYEAVTELSAEKRLEYMNDKVLDEYQERAGDLD</sequence>
<feature type="region of interest" description="Disordered" evidence="1">
    <location>
        <begin position="45"/>
        <end position="70"/>
    </location>
</feature>